<gene>
    <name evidence="3" type="ORF">BEWA_024630</name>
</gene>
<dbReference type="KEGG" id="beq:BEWA_024630"/>
<dbReference type="EMBL" id="CP001669">
    <property type="protein sequence ID" value="AFZ79614.1"/>
    <property type="molecule type" value="Genomic_DNA"/>
</dbReference>
<evidence type="ECO:0000313" key="3">
    <source>
        <dbReference type="EMBL" id="AFZ79614.1"/>
    </source>
</evidence>
<dbReference type="SMART" id="SM00212">
    <property type="entry name" value="UBCc"/>
    <property type="match status" value="1"/>
</dbReference>
<evidence type="ECO:0000256" key="1">
    <source>
        <dbReference type="SAM" id="SignalP"/>
    </source>
</evidence>
<dbReference type="InterPro" id="IPR000608">
    <property type="entry name" value="UBC"/>
</dbReference>
<feature type="signal peptide" evidence="1">
    <location>
        <begin position="1"/>
        <end position="17"/>
    </location>
</feature>
<dbReference type="InterPro" id="IPR016135">
    <property type="entry name" value="UBQ-conjugating_enzyme/RWD"/>
</dbReference>
<dbReference type="Pfam" id="PF00179">
    <property type="entry name" value="UQ_con"/>
    <property type="match status" value="1"/>
</dbReference>
<dbReference type="Proteomes" id="UP000031512">
    <property type="component" value="Chromosome 1"/>
</dbReference>
<keyword evidence="4" id="KW-1185">Reference proteome</keyword>
<evidence type="ECO:0000259" key="2">
    <source>
        <dbReference type="PROSITE" id="PS50127"/>
    </source>
</evidence>
<organism evidence="3 4">
    <name type="scientific">Theileria equi strain WA</name>
    <dbReference type="NCBI Taxonomy" id="1537102"/>
    <lineage>
        <taxon>Eukaryota</taxon>
        <taxon>Sar</taxon>
        <taxon>Alveolata</taxon>
        <taxon>Apicomplexa</taxon>
        <taxon>Aconoidasida</taxon>
        <taxon>Piroplasmida</taxon>
        <taxon>Theileriidae</taxon>
        <taxon>Theileria</taxon>
    </lineage>
</organism>
<dbReference type="CDD" id="cd23808">
    <property type="entry name" value="UBCc_UBE2W"/>
    <property type="match status" value="1"/>
</dbReference>
<feature type="domain" description="UBC core" evidence="2">
    <location>
        <begin position="56"/>
        <end position="200"/>
    </location>
</feature>
<dbReference type="eggNOG" id="KOG0427">
    <property type="taxonomic scope" value="Eukaryota"/>
</dbReference>
<name>L0AXH9_THEEQ</name>
<keyword evidence="1" id="KW-0732">Signal</keyword>
<protein>
    <recommendedName>
        <fullName evidence="2">UBC core domain-containing protein</fullName>
    </recommendedName>
</protein>
<reference evidence="3 4" key="1">
    <citation type="journal article" date="2012" name="BMC Genomics">
        <title>Comparative genomic analysis and phylogenetic position of Theileria equi.</title>
        <authorList>
            <person name="Kappmeyer L.S."/>
            <person name="Thiagarajan M."/>
            <person name="Herndon D.R."/>
            <person name="Ramsay J.D."/>
            <person name="Caler E."/>
            <person name="Djikeng A."/>
            <person name="Gillespie J.J."/>
            <person name="Lau A.O."/>
            <person name="Roalson E.H."/>
            <person name="Silva J.C."/>
            <person name="Silva M.G."/>
            <person name="Suarez C.E."/>
            <person name="Ueti M.W."/>
            <person name="Nene V.M."/>
            <person name="Mealey R.H."/>
            <person name="Knowles D.P."/>
            <person name="Brayton K.A."/>
        </authorList>
    </citation>
    <scope>NUCLEOTIDE SEQUENCE [LARGE SCALE GENOMIC DNA]</scope>
    <source>
        <strain evidence="3 4">WA</strain>
    </source>
</reference>
<dbReference type="GeneID" id="15807163"/>
<dbReference type="PROSITE" id="PS50127">
    <property type="entry name" value="UBC_2"/>
    <property type="match status" value="1"/>
</dbReference>
<dbReference type="STRING" id="1537102.L0AXH9"/>
<dbReference type="OrthoDB" id="1158011at2759"/>
<dbReference type="InterPro" id="IPR050113">
    <property type="entry name" value="Ub_conjugating_enzyme"/>
</dbReference>
<dbReference type="VEuPathDB" id="PiroplasmaDB:BEWA_024630"/>
<feature type="chain" id="PRO_5003939326" description="UBC core domain-containing protein" evidence="1">
    <location>
        <begin position="18"/>
        <end position="200"/>
    </location>
</feature>
<evidence type="ECO:0000313" key="4">
    <source>
        <dbReference type="Proteomes" id="UP000031512"/>
    </source>
</evidence>
<dbReference type="PANTHER" id="PTHR24067">
    <property type="entry name" value="UBIQUITIN-CONJUGATING ENZYME E2"/>
    <property type="match status" value="1"/>
</dbReference>
<proteinExistence type="predicted"/>
<dbReference type="AlphaFoldDB" id="L0AXH9"/>
<dbReference type="RefSeq" id="XP_004829280.1">
    <property type="nucleotide sequence ID" value="XM_004829223.1"/>
</dbReference>
<dbReference type="SUPFAM" id="SSF54495">
    <property type="entry name" value="UBC-like"/>
    <property type="match status" value="1"/>
</dbReference>
<accession>L0AXH9</accession>
<dbReference type="Gene3D" id="3.10.110.10">
    <property type="entry name" value="Ubiquitin Conjugating Enzyme"/>
    <property type="match status" value="1"/>
</dbReference>
<sequence length="200" mass="22829">MLIHPLVCLLVFRLGLGINTRGPGAHFYCAIGINRNNFSQYRLQHVSFWAKLPIYRDSTHFLQELLNFKKNPPPQCELEVYGSRNDIWIVKWTGLPNTIYAGEEYRLKIIFPKDYPIKPPTMYFLQPAPVHAHVYSNGDICMSSLGSDYLPTASISSFVLSIISMLSSAKEKRLPIDNHLHADLPPGSSDARYMYHDDKC</sequence>